<comment type="similarity">
    <text evidence="1">Belongs to the ABC transporter superfamily.</text>
</comment>
<dbReference type="AlphaFoldDB" id="A0A7Y9JLR5"/>
<evidence type="ECO:0000313" key="7">
    <source>
        <dbReference type="EMBL" id="NYD53211.1"/>
    </source>
</evidence>
<dbReference type="Proteomes" id="UP000552045">
    <property type="component" value="Unassembled WGS sequence"/>
</dbReference>
<protein>
    <submittedName>
        <fullName evidence="7">ABC-type glutathione transport system ATPase component</fullName>
    </submittedName>
</protein>
<evidence type="ECO:0000256" key="4">
    <source>
        <dbReference type="ARBA" id="ARBA00022840"/>
    </source>
</evidence>
<dbReference type="PANTHER" id="PTHR43776">
    <property type="entry name" value="TRANSPORT ATP-BINDING PROTEIN"/>
    <property type="match status" value="1"/>
</dbReference>
<dbReference type="GO" id="GO:0016887">
    <property type="term" value="F:ATP hydrolysis activity"/>
    <property type="evidence" value="ECO:0007669"/>
    <property type="project" value="InterPro"/>
</dbReference>
<evidence type="ECO:0000256" key="3">
    <source>
        <dbReference type="ARBA" id="ARBA00022741"/>
    </source>
</evidence>
<feature type="compositionally biased region" description="Low complexity" evidence="5">
    <location>
        <begin position="275"/>
        <end position="285"/>
    </location>
</feature>
<dbReference type="InterPro" id="IPR003439">
    <property type="entry name" value="ABC_transporter-like_ATP-bd"/>
</dbReference>
<comment type="caution">
    <text evidence="7">The sequence shown here is derived from an EMBL/GenBank/DDBJ whole genome shotgun (WGS) entry which is preliminary data.</text>
</comment>
<gene>
    <name evidence="7" type="ORF">BKA02_000266</name>
</gene>
<dbReference type="InterPro" id="IPR050319">
    <property type="entry name" value="ABC_transp_ATP-bind"/>
</dbReference>
<organism evidence="7 8">
    <name type="scientific">Microbacterium pseudoresistens</name>
    <dbReference type="NCBI Taxonomy" id="640634"/>
    <lineage>
        <taxon>Bacteria</taxon>
        <taxon>Bacillati</taxon>
        <taxon>Actinomycetota</taxon>
        <taxon>Actinomycetes</taxon>
        <taxon>Micrococcales</taxon>
        <taxon>Microbacteriaceae</taxon>
        <taxon>Microbacterium</taxon>
    </lineage>
</organism>
<dbReference type="Gene3D" id="3.40.50.300">
    <property type="entry name" value="P-loop containing nucleotide triphosphate hydrolases"/>
    <property type="match status" value="1"/>
</dbReference>
<dbReference type="InterPro" id="IPR017871">
    <property type="entry name" value="ABC_transporter-like_CS"/>
</dbReference>
<dbReference type="CDD" id="cd03257">
    <property type="entry name" value="ABC_NikE_OppD_transporters"/>
    <property type="match status" value="1"/>
</dbReference>
<keyword evidence="3" id="KW-0547">Nucleotide-binding</keyword>
<dbReference type="InterPro" id="IPR003593">
    <property type="entry name" value="AAA+_ATPase"/>
</dbReference>
<reference evidence="7 8" key="1">
    <citation type="submission" date="2020-07" db="EMBL/GenBank/DDBJ databases">
        <title>Sequencing the genomes of 1000 actinobacteria strains.</title>
        <authorList>
            <person name="Klenk H.-P."/>
        </authorList>
    </citation>
    <scope>NUCLEOTIDE SEQUENCE [LARGE SCALE GENOMIC DNA]</scope>
    <source>
        <strain evidence="7 8">DSM 22185</strain>
    </source>
</reference>
<evidence type="ECO:0000259" key="6">
    <source>
        <dbReference type="PROSITE" id="PS50893"/>
    </source>
</evidence>
<keyword evidence="4" id="KW-0067">ATP-binding</keyword>
<dbReference type="SUPFAM" id="SSF52540">
    <property type="entry name" value="P-loop containing nucleoside triphosphate hydrolases"/>
    <property type="match status" value="1"/>
</dbReference>
<evidence type="ECO:0000256" key="1">
    <source>
        <dbReference type="ARBA" id="ARBA00005417"/>
    </source>
</evidence>
<evidence type="ECO:0000256" key="5">
    <source>
        <dbReference type="SAM" id="MobiDB-lite"/>
    </source>
</evidence>
<dbReference type="EMBL" id="JACCBH010000001">
    <property type="protein sequence ID" value="NYD53211.1"/>
    <property type="molecule type" value="Genomic_DNA"/>
</dbReference>
<dbReference type="PROSITE" id="PS00211">
    <property type="entry name" value="ABC_TRANSPORTER_1"/>
    <property type="match status" value="1"/>
</dbReference>
<keyword evidence="2" id="KW-0813">Transport</keyword>
<accession>A0A7Y9JLR5</accession>
<dbReference type="GO" id="GO:0005524">
    <property type="term" value="F:ATP binding"/>
    <property type="evidence" value="ECO:0007669"/>
    <property type="project" value="UniProtKB-KW"/>
</dbReference>
<feature type="region of interest" description="Disordered" evidence="5">
    <location>
        <begin position="264"/>
        <end position="291"/>
    </location>
</feature>
<dbReference type="PROSITE" id="PS50893">
    <property type="entry name" value="ABC_TRANSPORTER_2"/>
    <property type="match status" value="1"/>
</dbReference>
<evidence type="ECO:0000256" key="2">
    <source>
        <dbReference type="ARBA" id="ARBA00022448"/>
    </source>
</evidence>
<proteinExistence type="inferred from homology"/>
<dbReference type="SMART" id="SM00382">
    <property type="entry name" value="AAA"/>
    <property type="match status" value="1"/>
</dbReference>
<dbReference type="Pfam" id="PF00005">
    <property type="entry name" value="ABC_tran"/>
    <property type="match status" value="1"/>
</dbReference>
<name>A0A7Y9JLR5_9MICO</name>
<feature type="domain" description="ABC transporter" evidence="6">
    <location>
        <begin position="15"/>
        <end position="258"/>
    </location>
</feature>
<dbReference type="PANTHER" id="PTHR43776:SF7">
    <property type="entry name" value="D,D-DIPEPTIDE TRANSPORT ATP-BINDING PROTEIN DDPF-RELATED"/>
    <property type="match status" value="1"/>
</dbReference>
<keyword evidence="8" id="KW-1185">Reference proteome</keyword>
<dbReference type="GO" id="GO:0055085">
    <property type="term" value="P:transmembrane transport"/>
    <property type="evidence" value="ECO:0007669"/>
    <property type="project" value="UniProtKB-ARBA"/>
</dbReference>
<evidence type="ECO:0000313" key="8">
    <source>
        <dbReference type="Proteomes" id="UP000552045"/>
    </source>
</evidence>
<dbReference type="RefSeq" id="WP_179430572.1">
    <property type="nucleotide sequence ID" value="NZ_BAABLC010000003.1"/>
</dbReference>
<sequence>MNRHAETIASAEDALLVEHVVKEFTAHRAHTRAVDDVSFRIARGTTFGLVGESGSGKSTIARCALHLIPPTSGRSLIDGVDPGTLRGGALRRLRARTGMVFQNPKAALNPRLRVRDSIAEPLRTHTALGRTEVQRRVAALLDEVGLAGTHGDRLPHQLSGGQAQRAGVARAIATEPDLVVLDEPTSALDVSVQAQVLNLLQRLKRERGLSYLLISHDLDVVRYMSDTAGVMRRGRLVEAGPAETVLAAPSHDYTRQLLAAMPTTPGVPPVLPAETSSGSTTPGGSERSLLL</sequence>
<dbReference type="InterPro" id="IPR027417">
    <property type="entry name" value="P-loop_NTPase"/>
</dbReference>